<feature type="compositionally biased region" description="Polar residues" evidence="1">
    <location>
        <begin position="1"/>
        <end position="21"/>
    </location>
</feature>
<reference evidence="2" key="1">
    <citation type="submission" date="2021-06" db="EMBL/GenBank/DDBJ databases">
        <authorList>
            <person name="Kallberg Y."/>
            <person name="Tangrot J."/>
            <person name="Rosling A."/>
        </authorList>
    </citation>
    <scope>NUCLEOTIDE SEQUENCE</scope>
    <source>
        <strain evidence="2">MA453B</strain>
    </source>
</reference>
<dbReference type="EMBL" id="CAJVPY010001625">
    <property type="protein sequence ID" value="CAG8529755.1"/>
    <property type="molecule type" value="Genomic_DNA"/>
</dbReference>
<evidence type="ECO:0000313" key="2">
    <source>
        <dbReference type="EMBL" id="CAG8529755.1"/>
    </source>
</evidence>
<sequence length="97" mass="11161">MSQVTNIQPQNNQRQRLSNVGISQRTQRIRRSQRLSNIAQRIQRTQHDVNLFINTALVQRYNELVEGASLFDGLRGPGIQLQNAESQTEMFFGLSFT</sequence>
<name>A0A9N9FF50_9GLOM</name>
<dbReference type="AlphaFoldDB" id="A0A9N9FF50"/>
<comment type="caution">
    <text evidence="2">The sequence shown here is derived from an EMBL/GenBank/DDBJ whole genome shotgun (WGS) entry which is preliminary data.</text>
</comment>
<evidence type="ECO:0000313" key="3">
    <source>
        <dbReference type="Proteomes" id="UP000789405"/>
    </source>
</evidence>
<organism evidence="2 3">
    <name type="scientific">Dentiscutata erythropus</name>
    <dbReference type="NCBI Taxonomy" id="1348616"/>
    <lineage>
        <taxon>Eukaryota</taxon>
        <taxon>Fungi</taxon>
        <taxon>Fungi incertae sedis</taxon>
        <taxon>Mucoromycota</taxon>
        <taxon>Glomeromycotina</taxon>
        <taxon>Glomeromycetes</taxon>
        <taxon>Diversisporales</taxon>
        <taxon>Gigasporaceae</taxon>
        <taxon>Dentiscutata</taxon>
    </lineage>
</organism>
<gene>
    <name evidence="2" type="ORF">DERYTH_LOCUS4285</name>
</gene>
<accession>A0A9N9FF50</accession>
<keyword evidence="3" id="KW-1185">Reference proteome</keyword>
<protein>
    <submittedName>
        <fullName evidence="2">27717_t:CDS:1</fullName>
    </submittedName>
</protein>
<dbReference type="Proteomes" id="UP000789405">
    <property type="component" value="Unassembled WGS sequence"/>
</dbReference>
<feature type="region of interest" description="Disordered" evidence="1">
    <location>
        <begin position="1"/>
        <end position="23"/>
    </location>
</feature>
<evidence type="ECO:0000256" key="1">
    <source>
        <dbReference type="SAM" id="MobiDB-lite"/>
    </source>
</evidence>
<proteinExistence type="predicted"/>